<proteinExistence type="inferred from homology"/>
<comment type="similarity">
    <text evidence="1">Belongs to the glycosyltransferase 90 family.</text>
</comment>
<dbReference type="GO" id="GO:0016740">
    <property type="term" value="F:transferase activity"/>
    <property type="evidence" value="ECO:0007669"/>
    <property type="project" value="UniProtKB-KW"/>
</dbReference>
<evidence type="ECO:0000256" key="3">
    <source>
        <dbReference type="SAM" id="MobiDB-lite"/>
    </source>
</evidence>
<evidence type="ECO:0000256" key="2">
    <source>
        <dbReference type="ARBA" id="ARBA00022679"/>
    </source>
</evidence>
<accession>A0A9P6T6Z1</accession>
<dbReference type="PANTHER" id="PTHR12203:SF35">
    <property type="entry name" value="PROTEIN O-GLUCOSYLTRANSFERASE 1"/>
    <property type="match status" value="1"/>
</dbReference>
<name>A0A9P6T6Z1_9BASI</name>
<evidence type="ECO:0000256" key="1">
    <source>
        <dbReference type="ARBA" id="ARBA00010118"/>
    </source>
</evidence>
<dbReference type="PANTHER" id="PTHR12203">
    <property type="entry name" value="KDEL LYS-ASP-GLU-LEU CONTAINING - RELATED"/>
    <property type="match status" value="1"/>
</dbReference>
<dbReference type="AlphaFoldDB" id="A0A9P6T6Z1"/>
<organism evidence="5 6">
    <name type="scientific">Cronartium quercuum f. sp. fusiforme G11</name>
    <dbReference type="NCBI Taxonomy" id="708437"/>
    <lineage>
        <taxon>Eukaryota</taxon>
        <taxon>Fungi</taxon>
        <taxon>Dikarya</taxon>
        <taxon>Basidiomycota</taxon>
        <taxon>Pucciniomycotina</taxon>
        <taxon>Pucciniomycetes</taxon>
        <taxon>Pucciniales</taxon>
        <taxon>Coleosporiaceae</taxon>
        <taxon>Cronartium</taxon>
    </lineage>
</organism>
<keyword evidence="2" id="KW-0808">Transferase</keyword>
<dbReference type="InterPro" id="IPR006598">
    <property type="entry name" value="CAP10"/>
</dbReference>
<sequence length="754" mass="86949">MPRLLTLAASVPGKFRSRRTIKRILIITTWIFLIHELYILLTRHQTSTKDSTDYITPPHPIKTRLELARKKWNERLKSQSINYQEFKSNYKKKYELSPPKGMKEWFKIVEKDGVLLVDEFDELMNSLKPFRMMDSEELIRRTLEISEMPTFSLLKIKDHHAFFYGTNYRGDGAKYSRDNYGPGIERVEGLASMLQRHIRLIPEGTIFAVSELAEPRVIVPWQDNPTTLRDFDDKIQDGNTLLKYHERLPKPNLTELLPTPNFRGSGSAWELYAKSCPPESSARKNILSLKGESTMHQSKFKLNNSTNDYKGLIHTKSKTYQTKRRANLIGPFNNKSTFNSNQSIINYQNNEDDIIPLISNIEDNLQNFQSSDELIKNSKQFNFVDLNYKGLTHFELCTNSELHQIQGAFYSDWRGVQALYPVFSPSKIDGYSDILIPSNFYYGDDARYSFEANETIDWDDKKDKLFWRGKTTGGGNSPPRHQLQYQRHRFVRIAQSASKSLKSLLVHEEGSPFIHHIKRSIAELNLAWLDVGFTGYTGCGDPDICDLTATLFPLKTSVPLREMAKYKAILDLDGMAFSGRFVALMSMGSGVIKSTIFKDALTDWIEPWVHYVPLSVGYDEIYNLLGYFLPLPTDLTQTKENLQFKKMKSLLKHIKKVWKKSFNKNYSTFDEEIGGGEELKKVAEDGLKWSESVGNKPDIEAYVLRLALEWARLLGKIGDEEDDEEEKPDDFIRFQDNNNNDNDNDNGVVSEVER</sequence>
<dbReference type="Proteomes" id="UP000886653">
    <property type="component" value="Unassembled WGS sequence"/>
</dbReference>
<gene>
    <name evidence="5" type="ORF">CROQUDRAFT_665873</name>
</gene>
<feature type="region of interest" description="Disordered" evidence="3">
    <location>
        <begin position="719"/>
        <end position="754"/>
    </location>
</feature>
<keyword evidence="6" id="KW-1185">Reference proteome</keyword>
<protein>
    <recommendedName>
        <fullName evidence="4">Glycosyl transferase CAP10 domain-containing protein</fullName>
    </recommendedName>
</protein>
<evidence type="ECO:0000259" key="4">
    <source>
        <dbReference type="SMART" id="SM00672"/>
    </source>
</evidence>
<dbReference type="InterPro" id="IPR051091">
    <property type="entry name" value="O-Glucosyltr/Glycosyltrsf_90"/>
</dbReference>
<dbReference type="OrthoDB" id="202415at2759"/>
<dbReference type="SMART" id="SM00672">
    <property type="entry name" value="CAP10"/>
    <property type="match status" value="1"/>
</dbReference>
<comment type="caution">
    <text evidence="5">The sequence shown here is derived from an EMBL/GenBank/DDBJ whole genome shotgun (WGS) entry which is preliminary data.</text>
</comment>
<feature type="compositionally biased region" description="Acidic residues" evidence="3">
    <location>
        <begin position="719"/>
        <end position="728"/>
    </location>
</feature>
<evidence type="ECO:0000313" key="6">
    <source>
        <dbReference type="Proteomes" id="UP000886653"/>
    </source>
</evidence>
<reference evidence="5" key="1">
    <citation type="submission" date="2013-11" db="EMBL/GenBank/DDBJ databases">
        <title>Genome sequence of the fusiform rust pathogen reveals effectors for host alternation and coevolution with pine.</title>
        <authorList>
            <consortium name="DOE Joint Genome Institute"/>
            <person name="Smith K."/>
            <person name="Pendleton A."/>
            <person name="Kubisiak T."/>
            <person name="Anderson C."/>
            <person name="Salamov A."/>
            <person name="Aerts A."/>
            <person name="Riley R."/>
            <person name="Clum A."/>
            <person name="Lindquist E."/>
            <person name="Ence D."/>
            <person name="Campbell M."/>
            <person name="Kronenberg Z."/>
            <person name="Feau N."/>
            <person name="Dhillon B."/>
            <person name="Hamelin R."/>
            <person name="Burleigh J."/>
            <person name="Smith J."/>
            <person name="Yandell M."/>
            <person name="Nelson C."/>
            <person name="Grigoriev I."/>
            <person name="Davis J."/>
        </authorList>
    </citation>
    <scope>NUCLEOTIDE SEQUENCE</scope>
    <source>
        <strain evidence="5">G11</strain>
    </source>
</reference>
<dbReference type="EMBL" id="MU167503">
    <property type="protein sequence ID" value="KAG0139913.1"/>
    <property type="molecule type" value="Genomic_DNA"/>
</dbReference>
<evidence type="ECO:0000313" key="5">
    <source>
        <dbReference type="EMBL" id="KAG0139913.1"/>
    </source>
</evidence>
<feature type="domain" description="Glycosyl transferase CAP10" evidence="4">
    <location>
        <begin position="390"/>
        <end position="658"/>
    </location>
</feature>